<feature type="compositionally biased region" description="Acidic residues" evidence="6">
    <location>
        <begin position="150"/>
        <end position="163"/>
    </location>
</feature>
<evidence type="ECO:0000259" key="7">
    <source>
        <dbReference type="PROSITE" id="PS51156"/>
    </source>
</evidence>
<dbReference type="GO" id="GO:0000122">
    <property type="term" value="P:negative regulation of transcription by RNA polymerase II"/>
    <property type="evidence" value="ECO:0007669"/>
    <property type="project" value="TreeGrafter"/>
</dbReference>
<dbReference type="InterPro" id="IPR001005">
    <property type="entry name" value="SANT/Myb"/>
</dbReference>
<feature type="region of interest" description="Disordered" evidence="6">
    <location>
        <begin position="548"/>
        <end position="570"/>
    </location>
</feature>
<dbReference type="Gene3D" id="4.10.1240.50">
    <property type="match status" value="1"/>
</dbReference>
<evidence type="ECO:0000313" key="10">
    <source>
        <dbReference type="Proteomes" id="UP001209878"/>
    </source>
</evidence>
<dbReference type="SMART" id="SM00717">
    <property type="entry name" value="SANT"/>
    <property type="match status" value="1"/>
</dbReference>
<protein>
    <recommendedName>
        <fullName evidence="11">Mesoderm induction early response protein 1</fullName>
    </recommendedName>
</protein>
<feature type="compositionally biased region" description="Polar residues" evidence="6">
    <location>
        <begin position="1"/>
        <end position="10"/>
    </location>
</feature>
<feature type="region of interest" description="Disordered" evidence="6">
    <location>
        <begin position="1"/>
        <end position="101"/>
    </location>
</feature>
<feature type="compositionally biased region" description="Basic and acidic residues" evidence="6">
    <location>
        <begin position="45"/>
        <end position="58"/>
    </location>
</feature>
<evidence type="ECO:0000256" key="5">
    <source>
        <dbReference type="ARBA" id="ARBA00023242"/>
    </source>
</evidence>
<proteinExistence type="predicted"/>
<comment type="caution">
    <text evidence="9">The sequence shown here is derived from an EMBL/GenBank/DDBJ whole genome shotgun (WGS) entry which is preliminary data.</text>
</comment>
<evidence type="ECO:0000313" key="9">
    <source>
        <dbReference type="EMBL" id="KAK2172702.1"/>
    </source>
</evidence>
<reference evidence="9" key="1">
    <citation type="journal article" date="2023" name="Mol. Biol. Evol.">
        <title>Third-Generation Sequencing Reveals the Adaptive Role of the Epigenome in Three Deep-Sea Polychaetes.</title>
        <authorList>
            <person name="Perez M."/>
            <person name="Aroh O."/>
            <person name="Sun Y."/>
            <person name="Lan Y."/>
            <person name="Juniper S.K."/>
            <person name="Young C.R."/>
            <person name="Angers B."/>
            <person name="Qian P.Y."/>
        </authorList>
    </citation>
    <scope>NUCLEOTIDE SEQUENCE</scope>
    <source>
        <strain evidence="9">R07B-5</strain>
    </source>
</reference>
<evidence type="ECO:0000259" key="8">
    <source>
        <dbReference type="PROSITE" id="PS51293"/>
    </source>
</evidence>
<evidence type="ECO:0000256" key="3">
    <source>
        <dbReference type="ARBA" id="ARBA00023015"/>
    </source>
</evidence>
<keyword evidence="2" id="KW-0678">Repressor</keyword>
<evidence type="ECO:0000256" key="2">
    <source>
        <dbReference type="ARBA" id="ARBA00022491"/>
    </source>
</evidence>
<feature type="domain" description="ELM2" evidence="7">
    <location>
        <begin position="169"/>
        <end position="267"/>
    </location>
</feature>
<name>A0AAD9NJK6_RIDPI</name>
<dbReference type="SMART" id="SM01189">
    <property type="entry name" value="ELM2"/>
    <property type="match status" value="1"/>
</dbReference>
<dbReference type="Pfam" id="PF01448">
    <property type="entry name" value="ELM2"/>
    <property type="match status" value="1"/>
</dbReference>
<dbReference type="EMBL" id="JAODUO010000938">
    <property type="protein sequence ID" value="KAK2172702.1"/>
    <property type="molecule type" value="Genomic_DNA"/>
</dbReference>
<dbReference type="PROSITE" id="PS51293">
    <property type="entry name" value="SANT"/>
    <property type="match status" value="1"/>
</dbReference>
<feature type="region of interest" description="Disordered" evidence="6">
    <location>
        <begin position="140"/>
        <end position="165"/>
    </location>
</feature>
<dbReference type="FunFam" id="1.10.10.60:FF:000025">
    <property type="entry name" value="Mesoderm induction early response 1, transcriptional regulator"/>
    <property type="match status" value="1"/>
</dbReference>
<organism evidence="9 10">
    <name type="scientific">Ridgeia piscesae</name>
    <name type="common">Tubeworm</name>
    <dbReference type="NCBI Taxonomy" id="27915"/>
    <lineage>
        <taxon>Eukaryota</taxon>
        <taxon>Metazoa</taxon>
        <taxon>Spiralia</taxon>
        <taxon>Lophotrochozoa</taxon>
        <taxon>Annelida</taxon>
        <taxon>Polychaeta</taxon>
        <taxon>Sedentaria</taxon>
        <taxon>Canalipalpata</taxon>
        <taxon>Sabellida</taxon>
        <taxon>Siboglinidae</taxon>
        <taxon>Ridgeia</taxon>
    </lineage>
</organism>
<feature type="domain" description="SANT" evidence="8">
    <location>
        <begin position="272"/>
        <end position="324"/>
    </location>
</feature>
<evidence type="ECO:0000256" key="6">
    <source>
        <dbReference type="SAM" id="MobiDB-lite"/>
    </source>
</evidence>
<feature type="compositionally biased region" description="Acidic residues" evidence="6">
    <location>
        <begin position="24"/>
        <end position="41"/>
    </location>
</feature>
<dbReference type="Proteomes" id="UP001209878">
    <property type="component" value="Unassembled WGS sequence"/>
</dbReference>
<evidence type="ECO:0000256" key="1">
    <source>
        <dbReference type="ARBA" id="ARBA00004123"/>
    </source>
</evidence>
<comment type="subcellular location">
    <subcellularLocation>
        <location evidence="1">Nucleus</location>
    </subcellularLocation>
</comment>
<gene>
    <name evidence="9" type="ORF">NP493_939g01008</name>
</gene>
<dbReference type="InterPro" id="IPR009057">
    <property type="entry name" value="Homeodomain-like_sf"/>
</dbReference>
<keyword evidence="10" id="KW-1185">Reference proteome</keyword>
<dbReference type="GO" id="GO:0032991">
    <property type="term" value="C:protein-containing complex"/>
    <property type="evidence" value="ECO:0007669"/>
    <property type="project" value="UniProtKB-ARBA"/>
</dbReference>
<dbReference type="GO" id="GO:0005654">
    <property type="term" value="C:nucleoplasm"/>
    <property type="evidence" value="ECO:0007669"/>
    <property type="project" value="TreeGrafter"/>
</dbReference>
<dbReference type="GO" id="GO:0003714">
    <property type="term" value="F:transcription corepressor activity"/>
    <property type="evidence" value="ECO:0007669"/>
    <property type="project" value="TreeGrafter"/>
</dbReference>
<dbReference type="SUPFAM" id="SSF46689">
    <property type="entry name" value="Homeodomain-like"/>
    <property type="match status" value="1"/>
</dbReference>
<evidence type="ECO:0008006" key="11">
    <source>
        <dbReference type="Google" id="ProtNLM"/>
    </source>
</evidence>
<evidence type="ECO:0000256" key="4">
    <source>
        <dbReference type="ARBA" id="ARBA00023163"/>
    </source>
</evidence>
<keyword evidence="4" id="KW-0804">Transcription</keyword>
<keyword evidence="5" id="KW-0539">Nucleus</keyword>
<dbReference type="InterPro" id="IPR017884">
    <property type="entry name" value="SANT_dom"/>
</dbReference>
<dbReference type="InterPro" id="IPR000949">
    <property type="entry name" value="ELM2_dom"/>
</dbReference>
<feature type="region of interest" description="Disordered" evidence="6">
    <location>
        <begin position="424"/>
        <end position="463"/>
    </location>
</feature>
<dbReference type="Pfam" id="PF19426">
    <property type="entry name" value="MIER1_3_C"/>
    <property type="match status" value="1"/>
</dbReference>
<keyword evidence="3" id="KW-0805">Transcription regulation</keyword>
<dbReference type="PANTHER" id="PTHR10865:SF28">
    <property type="entry name" value="ELM2 DOMAIN-CONTAINING PROTEIN"/>
    <property type="match status" value="1"/>
</dbReference>
<sequence length="639" mass="70226">MAEQTTSESSPDTDRDFDPSADMLVDDFDDERTMEEEEALSNEDSVGRELDDLQKESEMPIEELLAAYRQAASSPEQPQCDLHESRSSSEEEILSNQDLTLDKEQIGRDLLTNVDEDGPTSADELLDSVSMEIHSDMERMLRSNNRGNGSEDDSDDEDYEPEHDDSWKKTIQVGSDYQAVVPHGLSKYGDAPAYENEDRLLWDPYKLESSKVDTYLKEVKLQNDHKNQGLQMVPTGTHIRDDEQALYLLLQCAHNVEEALRRRKMQAVPPSDPMSLWSEEECRNFENGLRTYGKDFFLIQLNKVRTRSVGELVQFYYLWKKTERHDVFANKTRLEKKKYTLHPGVTDYMDRFLDEQENPAPMVRDRSSSPSINSLIYGDPKRHAHNELKAAVASEDLAVALDIMQKVIDPEILTFPSKVATTEVDGVETADPGPPSSRSKRLHPPQDSADPPPGNFHPISSSEKTVSDSVVCVSPKPTTKAPVSTAETCLIAKTDGDALSSEPCAKRAKLSTDGVCTSTTTTSCSTAVSQMSHCCDSPAATAVVSVPSSTKPVMNGPTTTETPAMPASQETQNVTVTSTHTVNGGDHVGGVALSLANVSSTTTAVKLIKDVNISSMPTKSPVSMSTTAQAVPTANSLVQ</sequence>
<dbReference type="InterPro" id="IPR045787">
    <property type="entry name" value="MIER1/3_C"/>
</dbReference>
<dbReference type="PANTHER" id="PTHR10865">
    <property type="entry name" value="METASTASIS-ASSOCIATED PROTEIN AND MESODERM INDUCTION EARLY RESPONSE PROTEIN"/>
    <property type="match status" value="1"/>
</dbReference>
<dbReference type="Gene3D" id="1.10.10.60">
    <property type="entry name" value="Homeodomain-like"/>
    <property type="match status" value="1"/>
</dbReference>
<dbReference type="GO" id="GO:0042826">
    <property type="term" value="F:histone deacetylase binding"/>
    <property type="evidence" value="ECO:0007669"/>
    <property type="project" value="TreeGrafter"/>
</dbReference>
<dbReference type="AlphaFoldDB" id="A0AAD9NJK6"/>
<accession>A0AAD9NJK6</accession>
<dbReference type="PROSITE" id="PS51156">
    <property type="entry name" value="ELM2"/>
    <property type="match status" value="1"/>
</dbReference>
<dbReference type="InterPro" id="IPR040138">
    <property type="entry name" value="MIER/MTA"/>
</dbReference>
<dbReference type="CDD" id="cd11661">
    <property type="entry name" value="SANT_MTA3_like"/>
    <property type="match status" value="1"/>
</dbReference>